<evidence type="ECO:0000256" key="13">
    <source>
        <dbReference type="ARBA" id="ARBA00037917"/>
    </source>
</evidence>
<evidence type="ECO:0000256" key="15">
    <source>
        <dbReference type="ARBA" id="ARBA00043176"/>
    </source>
</evidence>
<sequence length="278" mass="29945">MSNVKSALTIAGTDPSGGAGIQADLKTFQEREVYGMSVVTSVVAQNTTGVQAVHHIPVPFIEQQLESVFSDIEPYAVKTGMIASEEMMRVIARVLEKTAAAYVMDPVMYAKSGHALMGEHSRDALKTYLVPLAALITPNVPEAEELTGMTIEDETAMKQAAKRIVQEYGAKAVLLKGGHMEGHEAADWLYDGNSFTSYKAERIPTKHTHGTGCTYSAAITAELAKGRSLQEAVQVGKEYVTAAIKYSLQLGSGNGPTNHWGYRLQSVPAQGELHNGIY</sequence>
<evidence type="ECO:0000256" key="2">
    <source>
        <dbReference type="ARBA" id="ARBA00000565"/>
    </source>
</evidence>
<dbReference type="GO" id="GO:0009228">
    <property type="term" value="P:thiamine biosynthetic process"/>
    <property type="evidence" value="ECO:0007669"/>
    <property type="project" value="UniProtKB-KW"/>
</dbReference>
<evidence type="ECO:0000256" key="12">
    <source>
        <dbReference type="ARBA" id="ARBA00022977"/>
    </source>
</evidence>
<keyword evidence="12" id="KW-0784">Thiamine biosynthesis</keyword>
<evidence type="ECO:0000256" key="11">
    <source>
        <dbReference type="ARBA" id="ARBA00022840"/>
    </source>
</evidence>
<feature type="domain" description="Pyridoxamine kinase/Phosphomethylpyrimidine kinase" evidence="16">
    <location>
        <begin position="14"/>
        <end position="258"/>
    </location>
</feature>
<dbReference type="AlphaFoldDB" id="A0A285P653"/>
<dbReference type="GO" id="GO:0005524">
    <property type="term" value="F:ATP binding"/>
    <property type="evidence" value="ECO:0007669"/>
    <property type="project" value="UniProtKB-KW"/>
</dbReference>
<dbReference type="OrthoDB" id="9810880at2"/>
<gene>
    <name evidence="17" type="ORF">SAMN05421503_3064</name>
</gene>
<keyword evidence="9" id="KW-0547">Nucleotide-binding</keyword>
<keyword evidence="10 17" id="KW-0418">Kinase</keyword>
<evidence type="ECO:0000259" key="16">
    <source>
        <dbReference type="Pfam" id="PF08543"/>
    </source>
</evidence>
<dbReference type="EMBL" id="OBEK01000005">
    <property type="protein sequence ID" value="SNZ16928.1"/>
    <property type="molecule type" value="Genomic_DNA"/>
</dbReference>
<dbReference type="STRING" id="586416.GZ22_01410"/>
<comment type="pathway">
    <text evidence="13">Cofactor biosynthesis; thiamine diphosphate biosynthesis; 4-amino-2-methyl-5-diphosphomethylpyrimidine from 5-amino-1-(5-phospho-D-ribosyl)imidazole: step 2/3.</text>
</comment>
<evidence type="ECO:0000313" key="17">
    <source>
        <dbReference type="EMBL" id="SNZ16928.1"/>
    </source>
</evidence>
<accession>A0A285P653</accession>
<evidence type="ECO:0000256" key="6">
    <source>
        <dbReference type="ARBA" id="ARBA00012963"/>
    </source>
</evidence>
<dbReference type="Gene3D" id="3.40.1190.20">
    <property type="match status" value="1"/>
</dbReference>
<dbReference type="InterPro" id="IPR004399">
    <property type="entry name" value="HMP/HMP-P_kinase_dom"/>
</dbReference>
<dbReference type="Proteomes" id="UP000219356">
    <property type="component" value="Unassembled WGS sequence"/>
</dbReference>
<proteinExistence type="inferred from homology"/>
<reference evidence="18" key="1">
    <citation type="submission" date="2017-09" db="EMBL/GenBank/DDBJ databases">
        <authorList>
            <person name="Varghese N."/>
            <person name="Submissions S."/>
        </authorList>
    </citation>
    <scope>NUCLEOTIDE SEQUENCE [LARGE SCALE GENOMIC DNA]</scope>
    <source>
        <strain evidence="18">CGMCC 1.8913</strain>
    </source>
</reference>
<evidence type="ECO:0000256" key="10">
    <source>
        <dbReference type="ARBA" id="ARBA00022777"/>
    </source>
</evidence>
<comment type="similarity">
    <text evidence="4">Belongs to the ThiD family.</text>
</comment>
<name>A0A285P653_9BACI</name>
<protein>
    <recommendedName>
        <fullName evidence="7">Hydroxymethylpyrimidine/phosphomethylpyrimidine kinase</fullName>
        <ecNumber evidence="5">2.7.1.49</ecNumber>
        <ecNumber evidence="6">2.7.4.7</ecNumber>
    </recommendedName>
    <alternativeName>
        <fullName evidence="14">Hydroxymethylpyrimidine kinase</fullName>
    </alternativeName>
    <alternativeName>
        <fullName evidence="15">Hydroxymethylpyrimidine phosphate kinase</fullName>
    </alternativeName>
</protein>
<dbReference type="GO" id="GO:0008972">
    <property type="term" value="F:phosphomethylpyrimidine kinase activity"/>
    <property type="evidence" value="ECO:0007669"/>
    <property type="project" value="UniProtKB-EC"/>
</dbReference>
<evidence type="ECO:0000256" key="14">
    <source>
        <dbReference type="ARBA" id="ARBA00042102"/>
    </source>
</evidence>
<dbReference type="CDD" id="cd01169">
    <property type="entry name" value="HMPP_kinase"/>
    <property type="match status" value="1"/>
</dbReference>
<dbReference type="EC" id="2.7.4.7" evidence="6"/>
<evidence type="ECO:0000256" key="1">
    <source>
        <dbReference type="ARBA" id="ARBA00000151"/>
    </source>
</evidence>
<dbReference type="Pfam" id="PF08543">
    <property type="entry name" value="Phos_pyr_kin"/>
    <property type="match status" value="1"/>
</dbReference>
<dbReference type="EC" id="2.7.1.49" evidence="5"/>
<evidence type="ECO:0000256" key="5">
    <source>
        <dbReference type="ARBA" id="ARBA00012135"/>
    </source>
</evidence>
<dbReference type="GO" id="GO:0005829">
    <property type="term" value="C:cytosol"/>
    <property type="evidence" value="ECO:0007669"/>
    <property type="project" value="TreeGrafter"/>
</dbReference>
<dbReference type="PANTHER" id="PTHR20858:SF17">
    <property type="entry name" value="HYDROXYMETHYLPYRIMIDINE_PHOSPHOMETHYLPYRIMIDINE KINASE THI20-RELATED"/>
    <property type="match status" value="1"/>
</dbReference>
<evidence type="ECO:0000256" key="9">
    <source>
        <dbReference type="ARBA" id="ARBA00022741"/>
    </source>
</evidence>
<dbReference type="GO" id="GO:0008902">
    <property type="term" value="F:hydroxymethylpyrimidine kinase activity"/>
    <property type="evidence" value="ECO:0007669"/>
    <property type="project" value="UniProtKB-EC"/>
</dbReference>
<keyword evidence="18" id="KW-1185">Reference proteome</keyword>
<dbReference type="PANTHER" id="PTHR20858">
    <property type="entry name" value="PHOSPHOMETHYLPYRIMIDINE KINASE"/>
    <property type="match status" value="1"/>
</dbReference>
<dbReference type="InterPro" id="IPR029056">
    <property type="entry name" value="Ribokinase-like"/>
</dbReference>
<evidence type="ECO:0000256" key="4">
    <source>
        <dbReference type="ARBA" id="ARBA00009879"/>
    </source>
</evidence>
<evidence type="ECO:0000256" key="3">
    <source>
        <dbReference type="ARBA" id="ARBA00004769"/>
    </source>
</evidence>
<dbReference type="FunFam" id="3.40.1190.20:FF:000003">
    <property type="entry name" value="Phosphomethylpyrimidine kinase ThiD"/>
    <property type="match status" value="1"/>
</dbReference>
<dbReference type="InterPro" id="IPR013749">
    <property type="entry name" value="PM/HMP-P_kinase-1"/>
</dbReference>
<evidence type="ECO:0000256" key="8">
    <source>
        <dbReference type="ARBA" id="ARBA00022679"/>
    </source>
</evidence>
<dbReference type="SUPFAM" id="SSF53613">
    <property type="entry name" value="Ribokinase-like"/>
    <property type="match status" value="1"/>
</dbReference>
<dbReference type="RefSeq" id="WP_097043267.1">
    <property type="nucleotide sequence ID" value="NZ_OBEK01000005.1"/>
</dbReference>
<evidence type="ECO:0000313" key="18">
    <source>
        <dbReference type="Proteomes" id="UP000219356"/>
    </source>
</evidence>
<dbReference type="NCBIfam" id="TIGR00097">
    <property type="entry name" value="HMP-P_kinase"/>
    <property type="match status" value="1"/>
</dbReference>
<evidence type="ECO:0000256" key="7">
    <source>
        <dbReference type="ARBA" id="ARBA00019161"/>
    </source>
</evidence>
<keyword evidence="11" id="KW-0067">ATP-binding</keyword>
<comment type="catalytic activity">
    <reaction evidence="2">
        <text>4-amino-2-methyl-5-(phosphooxymethyl)pyrimidine + ATP = 4-amino-2-methyl-5-(diphosphooxymethyl)pyrimidine + ADP</text>
        <dbReference type="Rhea" id="RHEA:19893"/>
        <dbReference type="ChEBI" id="CHEBI:30616"/>
        <dbReference type="ChEBI" id="CHEBI:57841"/>
        <dbReference type="ChEBI" id="CHEBI:58354"/>
        <dbReference type="ChEBI" id="CHEBI:456216"/>
        <dbReference type="EC" id="2.7.4.7"/>
    </reaction>
</comment>
<keyword evidence="8" id="KW-0808">Transferase</keyword>
<comment type="catalytic activity">
    <reaction evidence="1">
        <text>4-amino-5-hydroxymethyl-2-methylpyrimidine + ATP = 4-amino-2-methyl-5-(phosphooxymethyl)pyrimidine + ADP + H(+)</text>
        <dbReference type="Rhea" id="RHEA:23096"/>
        <dbReference type="ChEBI" id="CHEBI:15378"/>
        <dbReference type="ChEBI" id="CHEBI:16892"/>
        <dbReference type="ChEBI" id="CHEBI:30616"/>
        <dbReference type="ChEBI" id="CHEBI:58354"/>
        <dbReference type="ChEBI" id="CHEBI:456216"/>
        <dbReference type="EC" id="2.7.1.49"/>
    </reaction>
</comment>
<comment type="pathway">
    <text evidence="3">Cofactor biosynthesis; thiamine diphosphate biosynthesis; 4-amino-2-methyl-5-diphosphomethylpyrimidine from 5-amino-1-(5-phospho-D-ribosyl)imidazole: step 3/3.</text>
</comment>
<organism evidence="17 18">
    <name type="scientific">Terribacillus aidingensis</name>
    <dbReference type="NCBI Taxonomy" id="586416"/>
    <lineage>
        <taxon>Bacteria</taxon>
        <taxon>Bacillati</taxon>
        <taxon>Bacillota</taxon>
        <taxon>Bacilli</taxon>
        <taxon>Bacillales</taxon>
        <taxon>Bacillaceae</taxon>
        <taxon>Terribacillus</taxon>
    </lineage>
</organism>